<dbReference type="Proteomes" id="UP000664203">
    <property type="component" value="Unassembled WGS sequence"/>
</dbReference>
<gene>
    <name evidence="1" type="ORF">ALECFALPRED_006682</name>
</gene>
<protein>
    <submittedName>
        <fullName evidence="1">Uncharacterized protein</fullName>
    </submittedName>
</protein>
<name>A0A8H3EPZ8_9LECA</name>
<sequence length="127" mass="13715">MENAPEGGNQGVLNIFDVFFGIKSALSKLAARDKASCPHLFYQGLKGSNGGMSISSLSRSKPPYLEVQWILVAMSRIPVYMLDEIGLENRDVEIVGERGECPGGAARAGFFLRPNAPMLSANSRPMP</sequence>
<comment type="caution">
    <text evidence="1">The sequence shown here is derived from an EMBL/GenBank/DDBJ whole genome shotgun (WGS) entry which is preliminary data.</text>
</comment>
<keyword evidence="2" id="KW-1185">Reference proteome</keyword>
<dbReference type="AlphaFoldDB" id="A0A8H3EPZ8"/>
<evidence type="ECO:0000313" key="1">
    <source>
        <dbReference type="EMBL" id="CAF9910549.1"/>
    </source>
</evidence>
<dbReference type="EMBL" id="CAJPDR010000043">
    <property type="protein sequence ID" value="CAF9910549.1"/>
    <property type="molecule type" value="Genomic_DNA"/>
</dbReference>
<reference evidence="1" key="1">
    <citation type="submission" date="2021-03" db="EMBL/GenBank/DDBJ databases">
        <authorList>
            <person name="Tagirdzhanova G."/>
        </authorList>
    </citation>
    <scope>NUCLEOTIDE SEQUENCE</scope>
</reference>
<organism evidence="1 2">
    <name type="scientific">Alectoria fallacina</name>
    <dbReference type="NCBI Taxonomy" id="1903189"/>
    <lineage>
        <taxon>Eukaryota</taxon>
        <taxon>Fungi</taxon>
        <taxon>Dikarya</taxon>
        <taxon>Ascomycota</taxon>
        <taxon>Pezizomycotina</taxon>
        <taxon>Lecanoromycetes</taxon>
        <taxon>OSLEUM clade</taxon>
        <taxon>Lecanoromycetidae</taxon>
        <taxon>Lecanorales</taxon>
        <taxon>Lecanorineae</taxon>
        <taxon>Parmeliaceae</taxon>
        <taxon>Alectoria</taxon>
    </lineage>
</organism>
<evidence type="ECO:0000313" key="2">
    <source>
        <dbReference type="Proteomes" id="UP000664203"/>
    </source>
</evidence>
<accession>A0A8H3EPZ8</accession>
<proteinExistence type="predicted"/>
<feature type="non-terminal residue" evidence="1">
    <location>
        <position position="127"/>
    </location>
</feature>